<protein>
    <submittedName>
        <fullName evidence="1">Uncharacterized protein</fullName>
    </submittedName>
</protein>
<reference evidence="1" key="1">
    <citation type="journal article" date="2021" name="Proc. Natl. Acad. Sci. U.S.A.">
        <title>A Catalog of Tens of Thousands of Viruses from Human Metagenomes Reveals Hidden Associations with Chronic Diseases.</title>
        <authorList>
            <person name="Tisza M.J."/>
            <person name="Buck C.B."/>
        </authorList>
    </citation>
    <scope>NUCLEOTIDE SEQUENCE</scope>
    <source>
        <strain evidence="1">CtHip2</strain>
    </source>
</reference>
<name>A0A8S5RWF7_9CAUD</name>
<accession>A0A8S5RWF7</accession>
<evidence type="ECO:0000313" key="1">
    <source>
        <dbReference type="EMBL" id="DAF42843.1"/>
    </source>
</evidence>
<dbReference type="EMBL" id="BK032497">
    <property type="protein sequence ID" value="DAF42843.1"/>
    <property type="molecule type" value="Genomic_DNA"/>
</dbReference>
<proteinExistence type="predicted"/>
<sequence length="103" mass="12324">MNRYTVTIQSAHYGTWNYSGQPEEYLIQDEEKSTIQILNLILSHLIFNKLKISSNYDYFDESISKKSKIIKEIYKQIQNENYFEISYWNPVNWSETTIGIEKN</sequence>
<organism evidence="1">
    <name type="scientific">Siphoviridae sp. ctHip2</name>
    <dbReference type="NCBI Taxonomy" id="2827830"/>
    <lineage>
        <taxon>Viruses</taxon>
        <taxon>Duplodnaviria</taxon>
        <taxon>Heunggongvirae</taxon>
        <taxon>Uroviricota</taxon>
        <taxon>Caudoviricetes</taxon>
    </lineage>
</organism>